<organism evidence="1 2">
    <name type="scientific">Bizionia paragorgiae</name>
    <dbReference type="NCBI Taxonomy" id="283786"/>
    <lineage>
        <taxon>Bacteria</taxon>
        <taxon>Pseudomonadati</taxon>
        <taxon>Bacteroidota</taxon>
        <taxon>Flavobacteriia</taxon>
        <taxon>Flavobacteriales</taxon>
        <taxon>Flavobacteriaceae</taxon>
        <taxon>Bizionia</taxon>
    </lineage>
</organism>
<dbReference type="AlphaFoldDB" id="A0A1H4CJN2"/>
<sequence>MKFILTVIFGIISLTLNAQKQIEASASLSRTSELKDEQLNNSGASKLTFITEEKEGEKLAKLDIHNGTPLLLLIGGIAPTTMANDSQFENKYGIYFYDFGCTGPDHEIVVAYNITVAKYLNKRYGKNWLKEVRNDIIGFKEWTRK</sequence>
<evidence type="ECO:0000313" key="1">
    <source>
        <dbReference type="EMBL" id="SEA60262.1"/>
    </source>
</evidence>
<evidence type="ECO:0000313" key="2">
    <source>
        <dbReference type="Proteomes" id="UP000198846"/>
    </source>
</evidence>
<name>A0A1H4CJN2_BIZPA</name>
<keyword evidence="2" id="KW-1185">Reference proteome</keyword>
<dbReference type="Proteomes" id="UP000198846">
    <property type="component" value="Unassembled WGS sequence"/>
</dbReference>
<dbReference type="RefSeq" id="WP_092136102.1">
    <property type="nucleotide sequence ID" value="NZ_FNQK01000020.1"/>
</dbReference>
<protein>
    <submittedName>
        <fullName evidence="1">Uncharacterized protein</fullName>
    </submittedName>
</protein>
<dbReference type="OrthoDB" id="886739at2"/>
<dbReference type="EMBL" id="FNQK01000020">
    <property type="protein sequence ID" value="SEA60262.1"/>
    <property type="molecule type" value="Genomic_DNA"/>
</dbReference>
<reference evidence="1 2" key="1">
    <citation type="submission" date="2016-10" db="EMBL/GenBank/DDBJ databases">
        <authorList>
            <person name="de Groot N.N."/>
        </authorList>
    </citation>
    <scope>NUCLEOTIDE SEQUENCE [LARGE SCALE GENOMIC DNA]</scope>
    <source>
        <strain evidence="1 2">DSM 23842</strain>
    </source>
</reference>
<dbReference type="STRING" id="283786.SAMN04487990_12015"/>
<proteinExistence type="predicted"/>
<gene>
    <name evidence="1" type="ORF">SAMN04487990_12015</name>
</gene>
<accession>A0A1H4CJN2</accession>